<dbReference type="SMART" id="SM00458">
    <property type="entry name" value="RICIN"/>
    <property type="match status" value="1"/>
</dbReference>
<protein>
    <recommendedName>
        <fullName evidence="2">Ricin B lectin domain-containing protein</fullName>
    </recommendedName>
</protein>
<keyword evidence="4" id="KW-1185">Reference proteome</keyword>
<name>A0A5Q0H163_SACSY</name>
<dbReference type="AlphaFoldDB" id="A0A5Q0H163"/>
<organism evidence="3 4">
    <name type="scientific">Saccharothrix syringae</name>
    <name type="common">Nocardiopsis syringae</name>
    <dbReference type="NCBI Taxonomy" id="103733"/>
    <lineage>
        <taxon>Bacteria</taxon>
        <taxon>Bacillati</taxon>
        <taxon>Actinomycetota</taxon>
        <taxon>Actinomycetes</taxon>
        <taxon>Pseudonocardiales</taxon>
        <taxon>Pseudonocardiaceae</taxon>
        <taxon>Saccharothrix</taxon>
    </lineage>
</organism>
<dbReference type="SUPFAM" id="SSF50370">
    <property type="entry name" value="Ricin B-like lectins"/>
    <property type="match status" value="1"/>
</dbReference>
<feature type="chain" id="PRO_5038797269" description="Ricin B lectin domain-containing protein" evidence="1">
    <location>
        <begin position="23"/>
        <end position="180"/>
    </location>
</feature>
<dbReference type="EMBL" id="CP034550">
    <property type="protein sequence ID" value="QFZ20001.1"/>
    <property type="molecule type" value="Genomic_DNA"/>
</dbReference>
<dbReference type="OrthoDB" id="4273937at2"/>
<keyword evidence="1" id="KW-0732">Signal</keyword>
<dbReference type="InterPro" id="IPR035992">
    <property type="entry name" value="Ricin_B-like_lectins"/>
</dbReference>
<evidence type="ECO:0000259" key="2">
    <source>
        <dbReference type="SMART" id="SM00458"/>
    </source>
</evidence>
<dbReference type="Gene3D" id="2.80.10.50">
    <property type="match status" value="1"/>
</dbReference>
<feature type="signal peptide" evidence="1">
    <location>
        <begin position="1"/>
        <end position="22"/>
    </location>
</feature>
<dbReference type="InterPro" id="IPR000772">
    <property type="entry name" value="Ricin_B_lectin"/>
</dbReference>
<dbReference type="Proteomes" id="UP000325787">
    <property type="component" value="Chromosome"/>
</dbReference>
<evidence type="ECO:0000313" key="4">
    <source>
        <dbReference type="Proteomes" id="UP000325787"/>
    </source>
</evidence>
<accession>A0A5Q0H163</accession>
<dbReference type="RefSeq" id="WP_033431096.1">
    <property type="nucleotide sequence ID" value="NZ_CP034550.1"/>
</dbReference>
<evidence type="ECO:0000256" key="1">
    <source>
        <dbReference type="SAM" id="SignalP"/>
    </source>
</evidence>
<dbReference type="PROSITE" id="PS50231">
    <property type="entry name" value="RICIN_B_LECTIN"/>
    <property type="match status" value="1"/>
</dbReference>
<dbReference type="CDD" id="cd00161">
    <property type="entry name" value="beta-trefoil_Ricin-like"/>
    <property type="match status" value="1"/>
</dbReference>
<dbReference type="Pfam" id="PF00652">
    <property type="entry name" value="Ricin_B_lectin"/>
    <property type="match status" value="1"/>
</dbReference>
<feature type="domain" description="Ricin B lectin" evidence="2">
    <location>
        <begin position="42"/>
        <end position="177"/>
    </location>
</feature>
<reference evidence="4" key="1">
    <citation type="journal article" date="2021" name="Curr. Microbiol.">
        <title>Complete genome of nocamycin-producing strain Saccharothrix syringae NRRL B-16468 reveals the biosynthetic potential for secondary metabolites.</title>
        <authorList>
            <person name="Mo X."/>
            <person name="Yang S."/>
        </authorList>
    </citation>
    <scope>NUCLEOTIDE SEQUENCE [LARGE SCALE GENOMIC DNA]</scope>
    <source>
        <strain evidence="4">ATCC 51364 / DSM 43886 / JCM 6844 / KCTC 9398 / NBRC 14523 / NRRL B-16468 / INA 2240</strain>
    </source>
</reference>
<dbReference type="KEGG" id="ssyi:EKG83_23545"/>
<gene>
    <name evidence="3" type="ORF">EKG83_23545</name>
</gene>
<sequence length="180" mass="19301">MRKTISAIALCAAAACVPGVAAASSAPSAPVSFGGSVARDAAWVGIRSLHGNGGQCLDADAAGGGNGTRVQVWDCNGEPQQRWFSTDDGYLVNGLFQDMCLDADTNGGGANGTRLQLWECNHSPQQRWWRLDGDLAIYNELYLNDHNTVVDRDPDAGNGAVAQLWEKNFQSQQWWEVFAA</sequence>
<proteinExistence type="predicted"/>
<evidence type="ECO:0000313" key="3">
    <source>
        <dbReference type="EMBL" id="QFZ20001.1"/>
    </source>
</evidence>
<dbReference type="PROSITE" id="PS51257">
    <property type="entry name" value="PROKAR_LIPOPROTEIN"/>
    <property type="match status" value="1"/>
</dbReference>